<feature type="region of interest" description="Disordered" evidence="1">
    <location>
        <begin position="31"/>
        <end position="119"/>
    </location>
</feature>
<feature type="compositionally biased region" description="Basic and acidic residues" evidence="1">
    <location>
        <begin position="52"/>
        <end position="66"/>
    </location>
</feature>
<name>A0A1G7LG07_9ACTN</name>
<protein>
    <submittedName>
        <fullName evidence="3">Uncharacterized protein</fullName>
    </submittedName>
</protein>
<keyword evidence="2" id="KW-1133">Transmembrane helix</keyword>
<sequence length="119" mass="12040">MTVAETILVFAGAPLAVVLLLALLTIGPAARNRRPRYKPGQPWSHEPIWYEPHPEGTGHGSDHGDGETTAIGSSLYGERHGADAAATHAVSGGSSSAGGASAARAPRPAGPLGGARGTW</sequence>
<dbReference type="EMBL" id="FNBT01000004">
    <property type="protein sequence ID" value="SDF48351.1"/>
    <property type="molecule type" value="Genomic_DNA"/>
</dbReference>
<evidence type="ECO:0000313" key="3">
    <source>
        <dbReference type="EMBL" id="SDF48351.1"/>
    </source>
</evidence>
<evidence type="ECO:0000256" key="2">
    <source>
        <dbReference type="SAM" id="Phobius"/>
    </source>
</evidence>
<evidence type="ECO:0000313" key="4">
    <source>
        <dbReference type="Proteomes" id="UP000199406"/>
    </source>
</evidence>
<keyword evidence="4" id="KW-1185">Reference proteome</keyword>
<dbReference type="OrthoDB" id="5193416at2"/>
<dbReference type="RefSeq" id="WP_091766290.1">
    <property type="nucleotide sequence ID" value="NZ_FNBT01000004.1"/>
</dbReference>
<accession>A0A1G7LG07</accession>
<dbReference type="STRING" id="1550231.SAMN05660662_2294"/>
<feature type="transmembrane region" description="Helical" evidence="2">
    <location>
        <begin position="6"/>
        <end position="26"/>
    </location>
</feature>
<keyword evidence="2" id="KW-0472">Membrane</keyword>
<gene>
    <name evidence="3" type="ORF">SAMN05660662_2294</name>
</gene>
<organism evidence="3 4">
    <name type="scientific">Blastococcus aurantiacus</name>
    <dbReference type="NCBI Taxonomy" id="1550231"/>
    <lineage>
        <taxon>Bacteria</taxon>
        <taxon>Bacillati</taxon>
        <taxon>Actinomycetota</taxon>
        <taxon>Actinomycetes</taxon>
        <taxon>Geodermatophilales</taxon>
        <taxon>Geodermatophilaceae</taxon>
        <taxon>Blastococcus</taxon>
    </lineage>
</organism>
<feature type="compositionally biased region" description="Low complexity" evidence="1">
    <location>
        <begin position="84"/>
        <end position="107"/>
    </location>
</feature>
<dbReference type="AlphaFoldDB" id="A0A1G7LG07"/>
<reference evidence="4" key="1">
    <citation type="submission" date="2016-10" db="EMBL/GenBank/DDBJ databases">
        <authorList>
            <person name="Varghese N."/>
            <person name="Submissions S."/>
        </authorList>
    </citation>
    <scope>NUCLEOTIDE SEQUENCE [LARGE SCALE GENOMIC DNA]</scope>
    <source>
        <strain evidence="4">DSM 44268</strain>
    </source>
</reference>
<proteinExistence type="predicted"/>
<keyword evidence="2" id="KW-0812">Transmembrane</keyword>
<evidence type="ECO:0000256" key="1">
    <source>
        <dbReference type="SAM" id="MobiDB-lite"/>
    </source>
</evidence>
<dbReference type="Proteomes" id="UP000199406">
    <property type="component" value="Unassembled WGS sequence"/>
</dbReference>